<keyword evidence="3" id="KW-0378">Hydrolase</keyword>
<gene>
    <name evidence="3" type="ORF">RchiOBHm_Chr3g0493601</name>
</gene>
<keyword evidence="4" id="KW-1185">Reference proteome</keyword>
<protein>
    <submittedName>
        <fullName evidence="3">Putative ste24 endopeptidase</fullName>
        <ecNumber evidence="3">3.4.24.84</ecNumber>
    </submittedName>
</protein>
<keyword evidence="1" id="KW-1133">Transmembrane helix</keyword>
<evidence type="ECO:0000259" key="2">
    <source>
        <dbReference type="Pfam" id="PF16491"/>
    </source>
</evidence>
<dbReference type="InterPro" id="IPR032456">
    <property type="entry name" value="Peptidase_M48_N"/>
</dbReference>
<dbReference type="AlphaFoldDB" id="A0A2P6RGT5"/>
<evidence type="ECO:0000313" key="3">
    <source>
        <dbReference type="EMBL" id="PRQ45635.1"/>
    </source>
</evidence>
<dbReference type="Proteomes" id="UP000238479">
    <property type="component" value="Chromosome 3"/>
</dbReference>
<dbReference type="PANTHER" id="PTHR10120">
    <property type="entry name" value="CAAX PRENYL PROTEASE 1"/>
    <property type="match status" value="1"/>
</dbReference>
<dbReference type="GO" id="GO:0016787">
    <property type="term" value="F:hydrolase activity"/>
    <property type="evidence" value="ECO:0007669"/>
    <property type="project" value="UniProtKB-KW"/>
</dbReference>
<dbReference type="EMBL" id="PDCK01000041">
    <property type="protein sequence ID" value="PRQ45635.1"/>
    <property type="molecule type" value="Genomic_DNA"/>
</dbReference>
<organism evidence="3 4">
    <name type="scientific">Rosa chinensis</name>
    <name type="common">China rose</name>
    <dbReference type="NCBI Taxonomy" id="74649"/>
    <lineage>
        <taxon>Eukaryota</taxon>
        <taxon>Viridiplantae</taxon>
        <taxon>Streptophyta</taxon>
        <taxon>Embryophyta</taxon>
        <taxon>Tracheophyta</taxon>
        <taxon>Spermatophyta</taxon>
        <taxon>Magnoliopsida</taxon>
        <taxon>eudicotyledons</taxon>
        <taxon>Gunneridae</taxon>
        <taxon>Pentapetalae</taxon>
        <taxon>rosids</taxon>
        <taxon>fabids</taxon>
        <taxon>Rosales</taxon>
        <taxon>Rosaceae</taxon>
        <taxon>Rosoideae</taxon>
        <taxon>Rosoideae incertae sedis</taxon>
        <taxon>Rosa</taxon>
    </lineage>
</organism>
<feature type="transmembrane region" description="Helical" evidence="1">
    <location>
        <begin position="83"/>
        <end position="105"/>
    </location>
</feature>
<keyword evidence="1" id="KW-0472">Membrane</keyword>
<feature type="transmembrane region" description="Helical" evidence="1">
    <location>
        <begin position="111"/>
        <end position="139"/>
    </location>
</feature>
<evidence type="ECO:0000313" key="4">
    <source>
        <dbReference type="Proteomes" id="UP000238479"/>
    </source>
</evidence>
<dbReference type="Pfam" id="PF16491">
    <property type="entry name" value="Peptidase_M48_N"/>
    <property type="match status" value="1"/>
</dbReference>
<dbReference type="Gramene" id="PRQ45635">
    <property type="protein sequence ID" value="PRQ45635"/>
    <property type="gene ID" value="RchiOBHm_Chr3g0493601"/>
</dbReference>
<dbReference type="STRING" id="74649.A0A2P6RGT5"/>
<feature type="transmembrane region" description="Helical" evidence="1">
    <location>
        <begin position="21"/>
        <end position="43"/>
    </location>
</feature>
<comment type="caution">
    <text evidence="3">The sequence shown here is derived from an EMBL/GenBank/DDBJ whole genome shotgun (WGS) entry which is preliminary data.</text>
</comment>
<dbReference type="EC" id="3.4.24.84" evidence="3"/>
<name>A0A2P6RGT5_ROSCH</name>
<feature type="domain" description="CAAX prenyl protease 1 N-terminal" evidence="2">
    <location>
        <begin position="50"/>
        <end position="141"/>
    </location>
</feature>
<reference evidence="3 4" key="1">
    <citation type="journal article" date="2018" name="Nat. Genet.">
        <title>The Rosa genome provides new insights in the design of modern roses.</title>
        <authorList>
            <person name="Bendahmane M."/>
        </authorList>
    </citation>
    <scope>NUCLEOTIDE SEQUENCE [LARGE SCALE GENOMIC DNA]</scope>
    <source>
        <strain evidence="4">cv. Old Blush</strain>
    </source>
</reference>
<keyword evidence="1" id="KW-0812">Transmembrane</keyword>
<accession>A0A2P6RGT5</accession>
<proteinExistence type="predicted"/>
<evidence type="ECO:0000256" key="1">
    <source>
        <dbReference type="SAM" id="Phobius"/>
    </source>
</evidence>
<sequence>MGKIVWGRLCMLRFWRFIMRRMLWVTVLSGNGVGGGGFGFGWPRVNGSNSKITDLPFSLYSTFVVEARHGFNKQMIWLFFRDMLKGICLMAVLGPSIVSAIIVIVQKGGAYLAIYLWGFMFVLSLIMMTIYPILIALLFNKFTPVSVQYNFHQTRIHLSCHCIQFFSLTFHVMCNNSFQRVRSGRN</sequence>